<protein>
    <submittedName>
        <fullName evidence="1">Uncharacterized protein</fullName>
    </submittedName>
</protein>
<evidence type="ECO:0000313" key="1">
    <source>
        <dbReference type="EMBL" id="KAI0058686.1"/>
    </source>
</evidence>
<dbReference type="Proteomes" id="UP000814140">
    <property type="component" value="Unassembled WGS sequence"/>
</dbReference>
<reference evidence="1" key="1">
    <citation type="submission" date="2021-03" db="EMBL/GenBank/DDBJ databases">
        <authorList>
            <consortium name="DOE Joint Genome Institute"/>
            <person name="Ahrendt S."/>
            <person name="Looney B.P."/>
            <person name="Miyauchi S."/>
            <person name="Morin E."/>
            <person name="Drula E."/>
            <person name="Courty P.E."/>
            <person name="Chicoki N."/>
            <person name="Fauchery L."/>
            <person name="Kohler A."/>
            <person name="Kuo A."/>
            <person name="Labutti K."/>
            <person name="Pangilinan J."/>
            <person name="Lipzen A."/>
            <person name="Riley R."/>
            <person name="Andreopoulos W."/>
            <person name="He G."/>
            <person name="Johnson J."/>
            <person name="Barry K.W."/>
            <person name="Grigoriev I.V."/>
            <person name="Nagy L."/>
            <person name="Hibbett D."/>
            <person name="Henrissat B."/>
            <person name="Matheny P.B."/>
            <person name="Labbe J."/>
            <person name="Martin F."/>
        </authorList>
    </citation>
    <scope>NUCLEOTIDE SEQUENCE</scope>
    <source>
        <strain evidence="1">HHB10654</strain>
    </source>
</reference>
<organism evidence="1 2">
    <name type="scientific">Artomyces pyxidatus</name>
    <dbReference type="NCBI Taxonomy" id="48021"/>
    <lineage>
        <taxon>Eukaryota</taxon>
        <taxon>Fungi</taxon>
        <taxon>Dikarya</taxon>
        <taxon>Basidiomycota</taxon>
        <taxon>Agaricomycotina</taxon>
        <taxon>Agaricomycetes</taxon>
        <taxon>Russulales</taxon>
        <taxon>Auriscalpiaceae</taxon>
        <taxon>Artomyces</taxon>
    </lineage>
</organism>
<dbReference type="EMBL" id="MU277233">
    <property type="protein sequence ID" value="KAI0058686.1"/>
    <property type="molecule type" value="Genomic_DNA"/>
</dbReference>
<gene>
    <name evidence="1" type="ORF">BV25DRAFT_1829925</name>
</gene>
<proteinExistence type="predicted"/>
<sequence length="411" mass="43581">MFLFSKNNDTSGPSDSVTSTGSSDVGGRVPGGPSPDTSLSSAHGTRGKHANDDGTLDAQQSDNGDRLAVAFADEHASGVGADVRRQPSVAIASEPGRHPSLNGGPAPSAEHHAFQRPLTPIPSQRDASSLPPLDEPLRPLTPIESSGPVRTVSPDPEPKPILMNNYAPTQTSGNTERFSNQDTAYGAAAGAAGMGMGATVNRVASPTPASVTPSRRTGSRDMDVDGSAFVNGAALANNAPPDVDTSVHERVASAEGELGPKEKAGIAKEEKIHGRRLSKIIRGEAKSEKEALQVAMKELAEIQKIQKASVKEEAISHTKHSRTIGEAHKAEMALLAAREANERAETSLRATEEALEASRRHARETTEMLRLKMEEIERLRAYKQADDRERIVKIKSLSGSEKHGISRFLSG</sequence>
<accession>A0ACB8SSI7</accession>
<name>A0ACB8SSI7_9AGAM</name>
<keyword evidence="2" id="KW-1185">Reference proteome</keyword>
<reference evidence="1" key="2">
    <citation type="journal article" date="2022" name="New Phytol.">
        <title>Evolutionary transition to the ectomycorrhizal habit in the genomes of a hyperdiverse lineage of mushroom-forming fungi.</title>
        <authorList>
            <person name="Looney B."/>
            <person name="Miyauchi S."/>
            <person name="Morin E."/>
            <person name="Drula E."/>
            <person name="Courty P.E."/>
            <person name="Kohler A."/>
            <person name="Kuo A."/>
            <person name="LaButti K."/>
            <person name="Pangilinan J."/>
            <person name="Lipzen A."/>
            <person name="Riley R."/>
            <person name="Andreopoulos W."/>
            <person name="He G."/>
            <person name="Johnson J."/>
            <person name="Nolan M."/>
            <person name="Tritt A."/>
            <person name="Barry K.W."/>
            <person name="Grigoriev I.V."/>
            <person name="Nagy L.G."/>
            <person name="Hibbett D."/>
            <person name="Henrissat B."/>
            <person name="Matheny P.B."/>
            <person name="Labbe J."/>
            <person name="Martin F.M."/>
        </authorList>
    </citation>
    <scope>NUCLEOTIDE SEQUENCE</scope>
    <source>
        <strain evidence="1">HHB10654</strain>
    </source>
</reference>
<evidence type="ECO:0000313" key="2">
    <source>
        <dbReference type="Proteomes" id="UP000814140"/>
    </source>
</evidence>
<comment type="caution">
    <text evidence="1">The sequence shown here is derived from an EMBL/GenBank/DDBJ whole genome shotgun (WGS) entry which is preliminary data.</text>
</comment>